<keyword evidence="4" id="KW-1185">Reference proteome</keyword>
<dbReference type="EMBL" id="CATOUU010000064">
    <property type="protein sequence ID" value="CAI9915125.1"/>
    <property type="molecule type" value="Genomic_DNA"/>
</dbReference>
<dbReference type="Proteomes" id="UP001642409">
    <property type="component" value="Unassembled WGS sequence"/>
</dbReference>
<reference evidence="2" key="1">
    <citation type="submission" date="2023-06" db="EMBL/GenBank/DDBJ databases">
        <authorList>
            <person name="Kurt Z."/>
        </authorList>
    </citation>
    <scope>NUCLEOTIDE SEQUENCE</scope>
</reference>
<proteinExistence type="predicted"/>
<dbReference type="AlphaFoldDB" id="A0AA86N971"/>
<reference evidence="3 4" key="2">
    <citation type="submission" date="2024-07" db="EMBL/GenBank/DDBJ databases">
        <authorList>
            <person name="Akdeniz Z."/>
        </authorList>
    </citation>
    <scope>NUCLEOTIDE SEQUENCE [LARGE SCALE GENOMIC DNA]</scope>
</reference>
<evidence type="ECO:0000313" key="2">
    <source>
        <dbReference type="EMBL" id="CAI9915125.1"/>
    </source>
</evidence>
<dbReference type="EMBL" id="CAXDID020000445">
    <property type="protein sequence ID" value="CAL6092483.1"/>
    <property type="molecule type" value="Genomic_DNA"/>
</dbReference>
<name>A0AA86N971_9EUKA</name>
<accession>A0AA86N971</accession>
<evidence type="ECO:0000313" key="3">
    <source>
        <dbReference type="EMBL" id="CAL6092483.1"/>
    </source>
</evidence>
<evidence type="ECO:0000256" key="1">
    <source>
        <dbReference type="SAM" id="SignalP"/>
    </source>
</evidence>
<keyword evidence="1" id="KW-0732">Signal</keyword>
<organism evidence="2">
    <name type="scientific">Hexamita inflata</name>
    <dbReference type="NCBI Taxonomy" id="28002"/>
    <lineage>
        <taxon>Eukaryota</taxon>
        <taxon>Metamonada</taxon>
        <taxon>Diplomonadida</taxon>
        <taxon>Hexamitidae</taxon>
        <taxon>Hexamitinae</taxon>
        <taxon>Hexamita</taxon>
    </lineage>
</organism>
<feature type="signal peptide" evidence="1">
    <location>
        <begin position="1"/>
        <end position="21"/>
    </location>
</feature>
<gene>
    <name evidence="2" type="ORF">HINF_LOCUS2770</name>
    <name evidence="3" type="ORF">HINF_LOCUS66287</name>
</gene>
<comment type="caution">
    <text evidence="2">The sequence shown here is derived from an EMBL/GenBank/DDBJ whole genome shotgun (WGS) entry which is preliminary data.</text>
</comment>
<protein>
    <submittedName>
        <fullName evidence="3">Hypothetical_protein</fullName>
    </submittedName>
</protein>
<evidence type="ECO:0000313" key="4">
    <source>
        <dbReference type="Proteomes" id="UP001642409"/>
    </source>
</evidence>
<feature type="chain" id="PRO_5041701870" evidence="1">
    <location>
        <begin position="22"/>
        <end position="152"/>
    </location>
</feature>
<sequence>MCEYYLFFWLLLNLNLSVSLSDEKLLLDSLQYSYSRLKPELFVWILAFIKSEGENVNSLGIHCFYHEIKRKTRPVSKSASKSKVYNLNKQYLGGAQIQEVEENTQYVASRKSDVLFKSMCSKHIIIILSLHRFVLNYGKDYMLLSYSIKLDI</sequence>